<feature type="region of interest" description="Disordered" evidence="1">
    <location>
        <begin position="1267"/>
        <end position="1290"/>
    </location>
</feature>
<gene>
    <name evidence="2" type="ORF">CSUI_009834</name>
</gene>
<feature type="compositionally biased region" description="Basic and acidic residues" evidence="1">
    <location>
        <begin position="80"/>
        <end position="100"/>
    </location>
</feature>
<feature type="non-terminal residue" evidence="2">
    <location>
        <position position="1383"/>
    </location>
</feature>
<evidence type="ECO:0000313" key="2">
    <source>
        <dbReference type="EMBL" id="PHJ16352.1"/>
    </source>
</evidence>
<reference evidence="2 3" key="1">
    <citation type="journal article" date="2017" name="Int. J. Parasitol.">
        <title>The genome of the protozoan parasite Cystoisospora suis and a reverse vaccinology approach to identify vaccine candidates.</title>
        <authorList>
            <person name="Palmieri N."/>
            <person name="Shrestha A."/>
            <person name="Ruttkowski B."/>
            <person name="Beck T."/>
            <person name="Vogl C."/>
            <person name="Tomley F."/>
            <person name="Blake D.P."/>
            <person name="Joachim A."/>
        </authorList>
    </citation>
    <scope>NUCLEOTIDE SEQUENCE [LARGE SCALE GENOMIC DNA]</scope>
    <source>
        <strain evidence="2 3">Wien I</strain>
    </source>
</reference>
<feature type="region of interest" description="Disordered" evidence="1">
    <location>
        <begin position="373"/>
        <end position="401"/>
    </location>
</feature>
<feature type="region of interest" description="Disordered" evidence="1">
    <location>
        <begin position="1317"/>
        <end position="1338"/>
    </location>
</feature>
<feature type="region of interest" description="Disordered" evidence="1">
    <location>
        <begin position="171"/>
        <end position="191"/>
    </location>
</feature>
<protein>
    <submittedName>
        <fullName evidence="2">Nodal modulator</fullName>
    </submittedName>
</protein>
<organism evidence="2 3">
    <name type="scientific">Cystoisospora suis</name>
    <dbReference type="NCBI Taxonomy" id="483139"/>
    <lineage>
        <taxon>Eukaryota</taxon>
        <taxon>Sar</taxon>
        <taxon>Alveolata</taxon>
        <taxon>Apicomplexa</taxon>
        <taxon>Conoidasida</taxon>
        <taxon>Coccidia</taxon>
        <taxon>Eucoccidiorida</taxon>
        <taxon>Eimeriorina</taxon>
        <taxon>Sarcocystidae</taxon>
        <taxon>Cystoisospora</taxon>
    </lineage>
</organism>
<dbReference type="RefSeq" id="XP_067918081.1">
    <property type="nucleotide sequence ID" value="XM_068069943.1"/>
</dbReference>
<keyword evidence="3" id="KW-1185">Reference proteome</keyword>
<feature type="region of interest" description="Disordered" evidence="1">
    <location>
        <begin position="677"/>
        <end position="699"/>
    </location>
</feature>
<accession>A0A2C6KIM0</accession>
<comment type="caution">
    <text evidence="2">The sequence shown here is derived from an EMBL/GenBank/DDBJ whole genome shotgun (WGS) entry which is preliminary data.</text>
</comment>
<feature type="region of interest" description="Disordered" evidence="1">
    <location>
        <begin position="240"/>
        <end position="264"/>
    </location>
</feature>
<feature type="compositionally biased region" description="Basic and acidic residues" evidence="1">
    <location>
        <begin position="240"/>
        <end position="252"/>
    </location>
</feature>
<feature type="compositionally biased region" description="Low complexity" evidence="1">
    <location>
        <begin position="253"/>
        <end position="264"/>
    </location>
</feature>
<dbReference type="EMBL" id="MIGC01006127">
    <property type="protein sequence ID" value="PHJ16352.1"/>
    <property type="molecule type" value="Genomic_DNA"/>
</dbReference>
<dbReference type="VEuPathDB" id="ToxoDB:CSUI_009834"/>
<feature type="region of interest" description="Disordered" evidence="1">
    <location>
        <begin position="1"/>
        <end position="21"/>
    </location>
</feature>
<evidence type="ECO:0000313" key="3">
    <source>
        <dbReference type="Proteomes" id="UP000221165"/>
    </source>
</evidence>
<feature type="compositionally biased region" description="Basic and acidic residues" evidence="1">
    <location>
        <begin position="1322"/>
        <end position="1338"/>
    </location>
</feature>
<feature type="compositionally biased region" description="Basic and acidic residues" evidence="1">
    <location>
        <begin position="677"/>
        <end position="689"/>
    </location>
</feature>
<proteinExistence type="predicted"/>
<feature type="compositionally biased region" description="Basic and acidic residues" evidence="1">
    <location>
        <begin position="827"/>
        <end position="863"/>
    </location>
</feature>
<feature type="region of interest" description="Disordered" evidence="1">
    <location>
        <begin position="574"/>
        <end position="593"/>
    </location>
</feature>
<dbReference type="Proteomes" id="UP000221165">
    <property type="component" value="Unassembled WGS sequence"/>
</dbReference>
<dbReference type="GeneID" id="94433154"/>
<feature type="region of interest" description="Disordered" evidence="1">
    <location>
        <begin position="520"/>
        <end position="543"/>
    </location>
</feature>
<feature type="region of interest" description="Disordered" evidence="1">
    <location>
        <begin position="815"/>
        <end position="869"/>
    </location>
</feature>
<evidence type="ECO:0000256" key="1">
    <source>
        <dbReference type="SAM" id="MobiDB-lite"/>
    </source>
</evidence>
<name>A0A2C6KIM0_9APIC</name>
<feature type="compositionally biased region" description="Basic and acidic residues" evidence="1">
    <location>
        <begin position="533"/>
        <end position="543"/>
    </location>
</feature>
<sequence length="1383" mass="156323">MQRVTIDSGPTASIVKPASEKPVDQWISTRTDKKGEFVFENFLPGELLRIEIAPSFFPNKDLYRLRKFFFLSSGSKLLEQRERSSSRDAKEEEEESKHDDDNEEDDGSRFLVTLDEKGEIRRVKKKKEEERGKGGQRHQIEFRLRGYSVEGLLLDEQGQPLRDAQVLLEAGNEEKKSQNSESPQTSSSSSSSFFTSFVSILNHRNCFVERQLATEGKGGSHRHAGEEVLSPFFMKRITEREERRRRENKNEKSSLSCSTISSSTTGEFSFPILPFSPSSLRSLYIKPYQRLLLRQSSSSLGGDPAGDKQEQEEEREVVFNPVEMDLERDLLKAKRRGEEGRENVLHFPSVRVKLPSIQLAAFSIVGKVATVDPEASTSEQRKKRKALPLHAGETGGESREETGVEGARVFLRIVDKRSGVEEREEEFLTNEKGEYAVKSLPLRRKDDRQEEDEREIVLSAKKEHYTFSSIRLSFPSWRSRSFLPAIEVTSLSVCGRVVASPGSPSDAVSDLEVYVHPMLETGGRAAGGGGGTEGRRPEEKKTRTDEKGQFCFFLSPSTTYVLWTSFRHSSSSRMYRRTSLRRQERDGEEEEGDPVNIAHVVRKEGSRRVLRFAMEELQGGVTIPPSVSSSSSSSLKGEREEDLNVPVFVKFQVRGYSLPVQANASFSAHFLPLLSQRQDHPDNTQKGEESEITSSSSSPSISFFLPKGPFPICLPSFYKQYSLRFPSYLKVSSSSPSSSSPLHVMDIATLYNGSSSPSLDLTVTERRETIEIFLFSFLKNKHSQVEKEEEREQAILSKLRKRSFEVQLLSLSPREISKEKDEEEEEERSKKMRDEDGRDLQDSHEEREEEKMKKRRREDERRPQLVGGESHCHFSREVVEADALHLLNAGKTGQRHIREKEEENKVLVHQCSVWIPISYASSSLLIRVISPSSSLLGAGTENEGGEAYEGEILFLPNSSSDVQLNKDLSLLSPRSPSSSVSPSRYFYLLPSSSMTVHSDSTDYRSLEPNRDEEEIKNKIDQEEEEKKNRDKSTRTEELQNRGDLSLSAPPTLLRIKAERQCVFRGKIEPPLENVKISFIESSSSPSSPGSKMEKKEKDSIFPSSFYTKDVFSDKTGRFVSDVFRCRDSPFVEEEKGEGEKKKDVSKMRYEDLVKGVSIEAVYQGYSFMREDLRNRVERHDRQTERKDTDMILLKAIKEPTVTVRVVLSPSKRQNVSQGETEEGEEKGLKGVLISCSSLNDSSLPAAKLLTNSDGSAVFTPKKYLLSSSSSSSQSHSSANAKEEQKSKSRAKKSVIVLRMKPLLKGYEFSPSFHTVEIPQEEAEGRGGEEAESERKKEKKVLDKVITFTARKTLFDCAGYVYPLGVEKGEKWSQEDRSSSSSLT</sequence>
<feature type="compositionally biased region" description="Low complexity" evidence="1">
    <location>
        <begin position="179"/>
        <end position="191"/>
    </location>
</feature>
<feature type="region of interest" description="Disordered" evidence="1">
    <location>
        <begin position="80"/>
        <end position="111"/>
    </location>
</feature>
<feature type="region of interest" description="Disordered" evidence="1">
    <location>
        <begin position="994"/>
        <end position="1045"/>
    </location>
</feature>
<feature type="compositionally biased region" description="Low complexity" evidence="1">
    <location>
        <begin position="1267"/>
        <end position="1277"/>
    </location>
</feature>
<feature type="compositionally biased region" description="Basic and acidic residues" evidence="1">
    <location>
        <begin position="999"/>
        <end position="1040"/>
    </location>
</feature>